<proteinExistence type="predicted"/>
<dbReference type="OrthoDB" id="73067at2759"/>
<dbReference type="VEuPathDB" id="FungiDB:SPRG_19407"/>
<feature type="coiled-coil region" evidence="3">
    <location>
        <begin position="588"/>
        <end position="615"/>
    </location>
</feature>
<reference evidence="5 6" key="1">
    <citation type="journal article" date="2013" name="PLoS Genet.">
        <title>Distinctive expansion of potential virulence genes in the genome of the oomycete fish pathogen Saprolegnia parasitica.</title>
        <authorList>
            <person name="Jiang R.H."/>
            <person name="de Bruijn I."/>
            <person name="Haas B.J."/>
            <person name="Belmonte R."/>
            <person name="Lobach L."/>
            <person name="Christie J."/>
            <person name="van den Ackerveken G."/>
            <person name="Bottin A."/>
            <person name="Bulone V."/>
            <person name="Diaz-Moreno S.M."/>
            <person name="Dumas B."/>
            <person name="Fan L."/>
            <person name="Gaulin E."/>
            <person name="Govers F."/>
            <person name="Grenville-Briggs L.J."/>
            <person name="Horner N.R."/>
            <person name="Levin J.Z."/>
            <person name="Mammella M."/>
            <person name="Meijer H.J."/>
            <person name="Morris P."/>
            <person name="Nusbaum C."/>
            <person name="Oome S."/>
            <person name="Phillips A.J."/>
            <person name="van Rooyen D."/>
            <person name="Rzeszutek E."/>
            <person name="Saraiva M."/>
            <person name="Secombes C.J."/>
            <person name="Seidl M.F."/>
            <person name="Snel B."/>
            <person name="Stassen J.H."/>
            <person name="Sykes S."/>
            <person name="Tripathy S."/>
            <person name="van den Berg H."/>
            <person name="Vega-Arreguin J.C."/>
            <person name="Wawra S."/>
            <person name="Young S.K."/>
            <person name="Zeng Q."/>
            <person name="Dieguez-Uribeondo J."/>
            <person name="Russ C."/>
            <person name="Tyler B.M."/>
            <person name="van West P."/>
        </authorList>
    </citation>
    <scope>NUCLEOTIDE SEQUENCE [LARGE SCALE GENOMIC DNA]</scope>
    <source>
        <strain evidence="5 6">CBS 223.65</strain>
    </source>
</reference>
<dbReference type="STRING" id="695850.A0A067CW15"/>
<dbReference type="PANTHER" id="PTHR48051">
    <property type="match status" value="1"/>
</dbReference>
<dbReference type="OMA" id="ELNIAWK"/>
<feature type="region of interest" description="Disordered" evidence="4">
    <location>
        <begin position="862"/>
        <end position="893"/>
    </location>
</feature>
<organism evidence="5 6">
    <name type="scientific">Saprolegnia parasitica (strain CBS 223.65)</name>
    <dbReference type="NCBI Taxonomy" id="695850"/>
    <lineage>
        <taxon>Eukaryota</taxon>
        <taxon>Sar</taxon>
        <taxon>Stramenopiles</taxon>
        <taxon>Oomycota</taxon>
        <taxon>Saprolegniomycetes</taxon>
        <taxon>Saprolegniales</taxon>
        <taxon>Saprolegniaceae</taxon>
        <taxon>Saprolegnia</taxon>
    </lineage>
</organism>
<evidence type="ECO:0000256" key="3">
    <source>
        <dbReference type="SAM" id="Coils"/>
    </source>
</evidence>
<evidence type="ECO:0000256" key="2">
    <source>
        <dbReference type="ARBA" id="ARBA00022737"/>
    </source>
</evidence>
<dbReference type="Proteomes" id="UP000030745">
    <property type="component" value="Unassembled WGS sequence"/>
</dbReference>
<dbReference type="SMART" id="SM00364">
    <property type="entry name" value="LRR_BAC"/>
    <property type="match status" value="5"/>
</dbReference>
<dbReference type="GO" id="GO:0005737">
    <property type="term" value="C:cytoplasm"/>
    <property type="evidence" value="ECO:0007669"/>
    <property type="project" value="TreeGrafter"/>
</dbReference>
<gene>
    <name evidence="5" type="ORF">SPRG_19407</name>
</gene>
<dbReference type="GeneID" id="24140793"/>
<dbReference type="SUPFAM" id="SSF52058">
    <property type="entry name" value="L domain-like"/>
    <property type="match status" value="1"/>
</dbReference>
<dbReference type="Pfam" id="PF13855">
    <property type="entry name" value="LRR_8"/>
    <property type="match status" value="1"/>
</dbReference>
<protein>
    <submittedName>
        <fullName evidence="5">Uncharacterized protein</fullName>
    </submittedName>
</protein>
<evidence type="ECO:0000313" key="6">
    <source>
        <dbReference type="Proteomes" id="UP000030745"/>
    </source>
</evidence>
<dbReference type="KEGG" id="spar:SPRG_19407"/>
<keyword evidence="2" id="KW-0677">Repeat</keyword>
<dbReference type="InterPro" id="IPR050216">
    <property type="entry name" value="LRR_domain-containing"/>
</dbReference>
<dbReference type="Gene3D" id="3.80.10.10">
    <property type="entry name" value="Ribonuclease Inhibitor"/>
    <property type="match status" value="2"/>
</dbReference>
<keyword evidence="1" id="KW-0433">Leucine-rich repeat</keyword>
<dbReference type="InterPro" id="IPR001611">
    <property type="entry name" value="Leu-rich_rpt"/>
</dbReference>
<dbReference type="AlphaFoldDB" id="A0A067CW15"/>
<dbReference type="RefSeq" id="XP_012196283.1">
    <property type="nucleotide sequence ID" value="XM_012340893.1"/>
</dbReference>
<dbReference type="InterPro" id="IPR032675">
    <property type="entry name" value="LRR_dom_sf"/>
</dbReference>
<dbReference type="PROSITE" id="PS51450">
    <property type="entry name" value="LRR"/>
    <property type="match status" value="2"/>
</dbReference>
<name>A0A067CW15_SAPPC</name>
<keyword evidence="3" id="KW-0175">Coiled coil</keyword>
<dbReference type="EMBL" id="KK583193">
    <property type="protein sequence ID" value="KDO33465.1"/>
    <property type="molecule type" value="Genomic_DNA"/>
</dbReference>
<evidence type="ECO:0000256" key="1">
    <source>
        <dbReference type="ARBA" id="ARBA00022614"/>
    </source>
</evidence>
<feature type="region of interest" description="Disordered" evidence="4">
    <location>
        <begin position="633"/>
        <end position="701"/>
    </location>
</feature>
<accession>A0A067CW15</accession>
<dbReference type="SMART" id="SM00369">
    <property type="entry name" value="LRR_TYP"/>
    <property type="match status" value="6"/>
</dbReference>
<keyword evidence="6" id="KW-1185">Reference proteome</keyword>
<feature type="compositionally biased region" description="Acidic residues" evidence="4">
    <location>
        <begin position="655"/>
        <end position="697"/>
    </location>
</feature>
<evidence type="ECO:0000313" key="5">
    <source>
        <dbReference type="EMBL" id="KDO33465.1"/>
    </source>
</evidence>
<evidence type="ECO:0000256" key="4">
    <source>
        <dbReference type="SAM" id="MobiDB-lite"/>
    </source>
</evidence>
<dbReference type="PANTHER" id="PTHR48051:SF1">
    <property type="entry name" value="RAS SUPPRESSOR PROTEIN 1"/>
    <property type="match status" value="1"/>
</dbReference>
<dbReference type="InterPro" id="IPR003591">
    <property type="entry name" value="Leu-rich_rpt_typical-subtyp"/>
</dbReference>
<dbReference type="Pfam" id="PF00560">
    <property type="entry name" value="LRR_1"/>
    <property type="match status" value="1"/>
</dbReference>
<sequence>MQSREERQAWIDAKVLERSRQKAKDAQIAADALEVAKETLWSPFAHMCLLHNELNLSWKGEIDFFRWDRVFPFTDLVAVRITGYALSALPLELATSLPLLECLSLIANALESLPENIGLLVHLTDMDVTKNKLRRLPDSICDLDRLTSLNLSNNQLQELPANFGRLARLQKVWAEKNQLTSTPATFGQLRSTVVNLSCNAFVHWDLALPEFSNLTTLSINFNHLKGLPATLCGLPSLTSLSAANNAITSLPDAFGLLPKLRCLRLDWNHIRELPFSFRHLSSLTEIHMEHNPMVSPPLDVIYEGPAAVVAFVLKQYLAWLRMERRQIVEQLAAALSYVEGHMEQNQWTDLAAYIQPGVQRVLQGTKLEFFAVILPALASDILPALRPIMEAQHHPEVPKAFFERSLDDIVDALTHYDDAYSTAGLFHERARFRKCMCVDAANGVHKPCSLLSLDFACERDACLVRVKMVTSEEYKDMQGDTYLNSRRERLSNAMKRKCVAFVNSEEGIAFFEKTAEAQGKLWMANLARAIADAKASAKAEKNRVVVRQKTVAKLQTLSKKTLKHHATLRKSIAKWEADLATLAEATKRTLKRDQLAKLKDRQKELEGRLEKARKELHQDDPISRKLQAKLRQLENPSTGIDDDDDAKDDSRGGDSEDDSDADEDDSENDEDDSDNDEDDDATSEDDVPDESDSESDQGEAKSVFDALGEIPGLEPCVDWIQDATDKVNAIMAARPPKDKPYLEDVIALFHEELRHTYVREKTTRVRNKVTTEFFQMKHVLRRWMGHGHRVLFVAWRDYVRSVVQTRDKTSQKQAKDEALALQNQLAHVALGRLEAAKWERKINFYTDEFYYQHTSTGEQMALPPPYWDDVHQGTPRRSSSSFLPPLVASPSPS</sequence>